<organism evidence="5 6">
    <name type="scientific">Streptomyces gulbargensis</name>
    <dbReference type="NCBI Taxonomy" id="364901"/>
    <lineage>
        <taxon>Bacteria</taxon>
        <taxon>Bacillati</taxon>
        <taxon>Actinomycetota</taxon>
        <taxon>Actinomycetes</taxon>
        <taxon>Kitasatosporales</taxon>
        <taxon>Streptomycetaceae</taxon>
        <taxon>Streptomyces</taxon>
    </lineage>
</organism>
<feature type="domain" description="4'-phosphopantetheinyl transferase N-terminal" evidence="4">
    <location>
        <begin position="28"/>
        <end position="95"/>
    </location>
</feature>
<dbReference type="PANTHER" id="PTHR38096">
    <property type="entry name" value="ENTEROBACTIN SYNTHASE COMPONENT D"/>
    <property type="match status" value="1"/>
</dbReference>
<evidence type="ECO:0000259" key="3">
    <source>
        <dbReference type="Pfam" id="PF01648"/>
    </source>
</evidence>
<dbReference type="InterPro" id="IPR008278">
    <property type="entry name" value="4-PPantetheinyl_Trfase_dom"/>
</dbReference>
<keyword evidence="1 5" id="KW-0808">Transferase</keyword>
<dbReference type="Pfam" id="PF01648">
    <property type="entry name" value="ACPS"/>
    <property type="match status" value="1"/>
</dbReference>
<feature type="region of interest" description="Disordered" evidence="2">
    <location>
        <begin position="222"/>
        <end position="244"/>
    </location>
</feature>
<evidence type="ECO:0000259" key="4">
    <source>
        <dbReference type="Pfam" id="PF17837"/>
    </source>
</evidence>
<dbReference type="RefSeq" id="WP_345289653.1">
    <property type="nucleotide sequence ID" value="NZ_BAABAJ010000045.1"/>
</dbReference>
<dbReference type="GO" id="GO:0016740">
    <property type="term" value="F:transferase activity"/>
    <property type="evidence" value="ECO:0007669"/>
    <property type="project" value="UniProtKB-KW"/>
</dbReference>
<proteinExistence type="predicted"/>
<dbReference type="InterPro" id="IPR003542">
    <property type="entry name" value="Enbac_synth_compD-like"/>
</dbReference>
<dbReference type="SUPFAM" id="SSF56214">
    <property type="entry name" value="4'-phosphopantetheinyl transferase"/>
    <property type="match status" value="1"/>
</dbReference>
<sequence length="244" mass="26030">MIASLLPAPAVTAERFHDVPEPLGLFPEEERVVAGAVAARRREFASVRACAREALGTLGLPPVPLLPGTKGAPRWPDGVVGSMTHCQGYRAAAVALREDFASIGCDAEPNAPLPSPGLLEAVSLPRERAVLRELAARRPAVAWDRLLFSAKESVYKTWFPLTGRSLDFDEAVITPDPSAGTFRAELLVPGPVVNGVRITAFDGRWRVGNGLVVTAIALRPPEGTGSGRVPGPRTDAARPHDWRT</sequence>
<feature type="domain" description="4'-phosphopantetheinyl transferase" evidence="3">
    <location>
        <begin position="102"/>
        <end position="179"/>
    </location>
</feature>
<evidence type="ECO:0000313" key="5">
    <source>
        <dbReference type="EMBL" id="GAA3945603.1"/>
    </source>
</evidence>
<reference evidence="6" key="1">
    <citation type="journal article" date="2019" name="Int. J. Syst. Evol. Microbiol.">
        <title>The Global Catalogue of Microorganisms (GCM) 10K type strain sequencing project: providing services to taxonomists for standard genome sequencing and annotation.</title>
        <authorList>
            <consortium name="The Broad Institute Genomics Platform"/>
            <consortium name="The Broad Institute Genome Sequencing Center for Infectious Disease"/>
            <person name="Wu L."/>
            <person name="Ma J."/>
        </authorList>
    </citation>
    <scope>NUCLEOTIDE SEQUENCE [LARGE SCALE GENOMIC DNA]</scope>
    <source>
        <strain evidence="6">JCM 16956</strain>
    </source>
</reference>
<accession>A0ABP7NFT2</accession>
<keyword evidence="6" id="KW-1185">Reference proteome</keyword>
<comment type="caution">
    <text evidence="5">The sequence shown here is derived from an EMBL/GenBank/DDBJ whole genome shotgun (WGS) entry which is preliminary data.</text>
</comment>
<dbReference type="InterPro" id="IPR041354">
    <property type="entry name" value="4PPT_N"/>
</dbReference>
<evidence type="ECO:0000313" key="6">
    <source>
        <dbReference type="Proteomes" id="UP001501000"/>
    </source>
</evidence>
<dbReference type="PANTHER" id="PTHR38096:SF1">
    <property type="entry name" value="ENTEROBACTIN SYNTHASE COMPONENT D"/>
    <property type="match status" value="1"/>
</dbReference>
<dbReference type="Pfam" id="PF17837">
    <property type="entry name" value="4PPT_N"/>
    <property type="match status" value="1"/>
</dbReference>
<name>A0ABP7NFT2_9ACTN</name>
<gene>
    <name evidence="5" type="ORF">GCM10022244_61180</name>
</gene>
<dbReference type="PRINTS" id="PR01399">
    <property type="entry name" value="ENTSNTHTASED"/>
</dbReference>
<dbReference type="Proteomes" id="UP001501000">
    <property type="component" value="Unassembled WGS sequence"/>
</dbReference>
<dbReference type="EMBL" id="BAABAJ010000045">
    <property type="protein sequence ID" value="GAA3945603.1"/>
    <property type="molecule type" value="Genomic_DNA"/>
</dbReference>
<feature type="compositionally biased region" description="Basic and acidic residues" evidence="2">
    <location>
        <begin position="235"/>
        <end position="244"/>
    </location>
</feature>
<dbReference type="InterPro" id="IPR037143">
    <property type="entry name" value="4-PPantetheinyl_Trfase_dom_sf"/>
</dbReference>
<evidence type="ECO:0000256" key="1">
    <source>
        <dbReference type="ARBA" id="ARBA00022679"/>
    </source>
</evidence>
<protein>
    <submittedName>
        <fullName evidence="5">4'-phosphopantetheinyl transferase superfamily protein</fullName>
    </submittedName>
</protein>
<evidence type="ECO:0000256" key="2">
    <source>
        <dbReference type="SAM" id="MobiDB-lite"/>
    </source>
</evidence>